<feature type="chain" id="PRO_5032791309" evidence="1">
    <location>
        <begin position="27"/>
        <end position="116"/>
    </location>
</feature>
<evidence type="ECO:0000313" key="3">
    <source>
        <dbReference type="Proteomes" id="UP000523000"/>
    </source>
</evidence>
<evidence type="ECO:0000313" key="2">
    <source>
        <dbReference type="EMBL" id="MBB2997174.1"/>
    </source>
</evidence>
<evidence type="ECO:0000256" key="1">
    <source>
        <dbReference type="SAM" id="SignalP"/>
    </source>
</evidence>
<dbReference type="EMBL" id="JACHVS010000002">
    <property type="protein sequence ID" value="MBB2997174.1"/>
    <property type="molecule type" value="Genomic_DNA"/>
</dbReference>
<name>A0A839QQW7_9MICC</name>
<accession>A0A839QQW7</accession>
<comment type="caution">
    <text evidence="2">The sequence shown here is derived from an EMBL/GenBank/DDBJ whole genome shotgun (WGS) entry which is preliminary data.</text>
</comment>
<dbReference type="Proteomes" id="UP000523000">
    <property type="component" value="Unassembled WGS sequence"/>
</dbReference>
<proteinExistence type="predicted"/>
<feature type="signal peptide" evidence="1">
    <location>
        <begin position="1"/>
        <end position="26"/>
    </location>
</feature>
<gene>
    <name evidence="2" type="ORF">E9229_003421</name>
</gene>
<protein>
    <submittedName>
        <fullName evidence="2">Uncharacterized protein</fullName>
    </submittedName>
</protein>
<organism evidence="2 3">
    <name type="scientific">Paeniglutamicibacter cryotolerans</name>
    <dbReference type="NCBI Taxonomy" id="670079"/>
    <lineage>
        <taxon>Bacteria</taxon>
        <taxon>Bacillati</taxon>
        <taxon>Actinomycetota</taxon>
        <taxon>Actinomycetes</taxon>
        <taxon>Micrococcales</taxon>
        <taxon>Micrococcaceae</taxon>
        <taxon>Paeniglutamicibacter</taxon>
    </lineage>
</organism>
<keyword evidence="1" id="KW-0732">Signal</keyword>
<keyword evidence="3" id="KW-1185">Reference proteome</keyword>
<dbReference type="AlphaFoldDB" id="A0A839QQW7"/>
<reference evidence="2 3" key="1">
    <citation type="submission" date="2020-08" db="EMBL/GenBank/DDBJ databases">
        <title>Sequencing the genomes of 1000 actinobacteria strains.</title>
        <authorList>
            <person name="Klenk H.-P."/>
        </authorList>
    </citation>
    <scope>NUCLEOTIDE SEQUENCE [LARGE SCALE GENOMIC DNA]</scope>
    <source>
        <strain evidence="2 3">DSM 22826</strain>
    </source>
</reference>
<dbReference type="RefSeq" id="WP_183512726.1">
    <property type="nucleotide sequence ID" value="NZ_BAABGK010000040.1"/>
</dbReference>
<sequence>MKRFWTITTAGALLASLLTVTAPALGAPITAQAPASPSVLAAATKAKPPKITLGKKKTTTTKAPNKSSQKVVLPILGGSTAKNRKLFATYAAAVVKAEQKSFNVNRKGGCGSSKTA</sequence>